<evidence type="ECO:0000313" key="3">
    <source>
        <dbReference type="Proteomes" id="UP000012073"/>
    </source>
</evidence>
<evidence type="ECO:0000313" key="2">
    <source>
        <dbReference type="EMBL" id="CDF38250.1"/>
    </source>
</evidence>
<dbReference type="KEGG" id="ccp:CHC_T00006090001"/>
<dbReference type="GeneID" id="17325854"/>
<proteinExistence type="predicted"/>
<protein>
    <submittedName>
        <fullName evidence="2">Uncharacterized protein</fullName>
    </submittedName>
</protein>
<keyword evidence="3" id="KW-1185">Reference proteome</keyword>
<sequence>MKRSPGSGAQTVSNASTGSQNTVIQLITMSPLTFSPNIFSGTIPNTGASLFFARRMSCISSAPAGSTAQPSTPISAKKSMVSLSVFGGAERSRKLSTTRPGTLCQSKAKLQASAPSSS</sequence>
<gene>
    <name evidence="2" type="ORF">CHC_T00006090001</name>
</gene>
<reference evidence="3" key="1">
    <citation type="journal article" date="2013" name="Proc. Natl. Acad. Sci. U.S.A.">
        <title>Genome structure and metabolic features in the red seaweed Chondrus crispus shed light on evolution of the Archaeplastida.</title>
        <authorList>
            <person name="Collen J."/>
            <person name="Porcel B."/>
            <person name="Carre W."/>
            <person name="Ball S.G."/>
            <person name="Chaparro C."/>
            <person name="Tonon T."/>
            <person name="Barbeyron T."/>
            <person name="Michel G."/>
            <person name="Noel B."/>
            <person name="Valentin K."/>
            <person name="Elias M."/>
            <person name="Artiguenave F."/>
            <person name="Arun A."/>
            <person name="Aury J.M."/>
            <person name="Barbosa-Neto J.F."/>
            <person name="Bothwell J.H."/>
            <person name="Bouget F.Y."/>
            <person name="Brillet L."/>
            <person name="Cabello-Hurtado F."/>
            <person name="Capella-Gutierrez S."/>
            <person name="Charrier B."/>
            <person name="Cladiere L."/>
            <person name="Cock J.M."/>
            <person name="Coelho S.M."/>
            <person name="Colleoni C."/>
            <person name="Czjzek M."/>
            <person name="Da Silva C."/>
            <person name="Delage L."/>
            <person name="Denoeud F."/>
            <person name="Deschamps P."/>
            <person name="Dittami S.M."/>
            <person name="Gabaldon T."/>
            <person name="Gachon C.M."/>
            <person name="Groisillier A."/>
            <person name="Herve C."/>
            <person name="Jabbari K."/>
            <person name="Katinka M."/>
            <person name="Kloareg B."/>
            <person name="Kowalczyk N."/>
            <person name="Labadie K."/>
            <person name="Leblanc C."/>
            <person name="Lopez P.J."/>
            <person name="McLachlan D.H."/>
            <person name="Meslet-Cladiere L."/>
            <person name="Moustafa A."/>
            <person name="Nehr Z."/>
            <person name="Nyvall Collen P."/>
            <person name="Panaud O."/>
            <person name="Partensky F."/>
            <person name="Poulain J."/>
            <person name="Rensing S.A."/>
            <person name="Rousvoal S."/>
            <person name="Samson G."/>
            <person name="Symeonidi A."/>
            <person name="Weissenbach J."/>
            <person name="Zambounis A."/>
            <person name="Wincker P."/>
            <person name="Boyen C."/>
        </authorList>
    </citation>
    <scope>NUCLEOTIDE SEQUENCE [LARGE SCALE GENOMIC DNA]</scope>
    <source>
        <strain evidence="3">cv. Stackhouse</strain>
    </source>
</reference>
<accession>R7QLH2</accession>
<dbReference type="AlphaFoldDB" id="R7QLH2"/>
<dbReference type="Proteomes" id="UP000012073">
    <property type="component" value="Unassembled WGS sequence"/>
</dbReference>
<dbReference type="Gramene" id="CDF38250">
    <property type="protein sequence ID" value="CDF38250"/>
    <property type="gene ID" value="CHC_T00006090001"/>
</dbReference>
<dbReference type="RefSeq" id="XP_005718135.1">
    <property type="nucleotide sequence ID" value="XM_005718078.1"/>
</dbReference>
<feature type="region of interest" description="Disordered" evidence="1">
    <location>
        <begin position="89"/>
        <end position="118"/>
    </location>
</feature>
<feature type="compositionally biased region" description="Polar residues" evidence="1">
    <location>
        <begin position="95"/>
        <end position="105"/>
    </location>
</feature>
<dbReference type="EMBL" id="HG001907">
    <property type="protein sequence ID" value="CDF38250.1"/>
    <property type="molecule type" value="Genomic_DNA"/>
</dbReference>
<name>R7QLH2_CHOCR</name>
<evidence type="ECO:0000256" key="1">
    <source>
        <dbReference type="SAM" id="MobiDB-lite"/>
    </source>
</evidence>
<organism evidence="2 3">
    <name type="scientific">Chondrus crispus</name>
    <name type="common">Carrageen Irish moss</name>
    <name type="synonym">Polymorpha crispa</name>
    <dbReference type="NCBI Taxonomy" id="2769"/>
    <lineage>
        <taxon>Eukaryota</taxon>
        <taxon>Rhodophyta</taxon>
        <taxon>Florideophyceae</taxon>
        <taxon>Rhodymeniophycidae</taxon>
        <taxon>Gigartinales</taxon>
        <taxon>Gigartinaceae</taxon>
        <taxon>Chondrus</taxon>
    </lineage>
</organism>